<evidence type="ECO:0000256" key="3">
    <source>
        <dbReference type="ARBA" id="ARBA00022448"/>
    </source>
</evidence>
<dbReference type="Pfam" id="PF08627">
    <property type="entry name" value="CRT-like"/>
    <property type="match status" value="1"/>
</dbReference>
<dbReference type="InterPro" id="IPR037185">
    <property type="entry name" value="EmrE-like"/>
</dbReference>
<evidence type="ECO:0000313" key="9">
    <source>
        <dbReference type="Proteomes" id="UP001152320"/>
    </source>
</evidence>
<feature type="transmembrane region" description="Helical" evidence="7">
    <location>
        <begin position="330"/>
        <end position="350"/>
    </location>
</feature>
<dbReference type="PANTHER" id="PTHR31326:SF1">
    <property type="entry name" value="PROTEIN CLT2, CHLOROPLASTIC"/>
    <property type="match status" value="1"/>
</dbReference>
<dbReference type="InterPro" id="IPR013936">
    <property type="entry name" value="CRT-like"/>
</dbReference>
<feature type="transmembrane region" description="Helical" evidence="7">
    <location>
        <begin position="78"/>
        <end position="98"/>
    </location>
</feature>
<keyword evidence="6 7" id="KW-0472">Membrane</keyword>
<reference evidence="8" key="1">
    <citation type="submission" date="2021-10" db="EMBL/GenBank/DDBJ databases">
        <title>Tropical sea cucumber genome reveals ecological adaptation and Cuvierian tubules defense mechanism.</title>
        <authorList>
            <person name="Chen T."/>
        </authorList>
    </citation>
    <scope>NUCLEOTIDE SEQUENCE</scope>
    <source>
        <strain evidence="8">Nanhai2018</strain>
        <tissue evidence="8">Muscle</tissue>
    </source>
</reference>
<comment type="caution">
    <text evidence="8">The sequence shown here is derived from an EMBL/GenBank/DDBJ whole genome shotgun (WGS) entry which is preliminary data.</text>
</comment>
<feature type="transmembrane region" description="Helical" evidence="7">
    <location>
        <begin position="118"/>
        <end position="136"/>
    </location>
</feature>
<keyword evidence="9" id="KW-1185">Reference proteome</keyword>
<proteinExistence type="inferred from homology"/>
<evidence type="ECO:0000256" key="5">
    <source>
        <dbReference type="ARBA" id="ARBA00022989"/>
    </source>
</evidence>
<dbReference type="GO" id="GO:0016020">
    <property type="term" value="C:membrane"/>
    <property type="evidence" value="ECO:0007669"/>
    <property type="project" value="UniProtKB-SubCell"/>
</dbReference>
<keyword evidence="3" id="KW-0813">Transport</keyword>
<organism evidence="8 9">
    <name type="scientific">Holothuria leucospilota</name>
    <name type="common">Black long sea cucumber</name>
    <name type="synonym">Mertensiothuria leucospilota</name>
    <dbReference type="NCBI Taxonomy" id="206669"/>
    <lineage>
        <taxon>Eukaryota</taxon>
        <taxon>Metazoa</taxon>
        <taxon>Echinodermata</taxon>
        <taxon>Eleutherozoa</taxon>
        <taxon>Echinozoa</taxon>
        <taxon>Holothuroidea</taxon>
        <taxon>Aspidochirotacea</taxon>
        <taxon>Aspidochirotida</taxon>
        <taxon>Holothuriidae</taxon>
        <taxon>Holothuria</taxon>
    </lineage>
</organism>
<feature type="transmembrane region" description="Helical" evidence="7">
    <location>
        <begin position="142"/>
        <end position="164"/>
    </location>
</feature>
<gene>
    <name evidence="8" type="ORF">HOLleu_05046</name>
</gene>
<feature type="transmembrane region" description="Helical" evidence="7">
    <location>
        <begin position="213"/>
        <end position="233"/>
    </location>
</feature>
<dbReference type="Proteomes" id="UP001152320">
    <property type="component" value="Chromosome 2"/>
</dbReference>
<evidence type="ECO:0000256" key="6">
    <source>
        <dbReference type="ARBA" id="ARBA00023136"/>
    </source>
</evidence>
<keyword evidence="5 7" id="KW-1133">Transmembrane helix</keyword>
<comment type="subcellular location">
    <subcellularLocation>
        <location evidence="1">Membrane</location>
        <topology evidence="1">Multi-pass membrane protein</topology>
    </subcellularLocation>
</comment>
<dbReference type="AlphaFoldDB" id="A0A9Q1HEA1"/>
<evidence type="ECO:0000256" key="7">
    <source>
        <dbReference type="SAM" id="Phobius"/>
    </source>
</evidence>
<protein>
    <submittedName>
        <fullName evidence="8">Crt-like 3</fullName>
    </submittedName>
</protein>
<accession>A0A9Q1HEA1</accession>
<dbReference type="EMBL" id="JAIZAY010000002">
    <property type="protein sequence ID" value="KAJ8046392.1"/>
    <property type="molecule type" value="Genomic_DNA"/>
</dbReference>
<name>A0A9Q1HEA1_HOLLE</name>
<feature type="transmembrane region" description="Helical" evidence="7">
    <location>
        <begin position="362"/>
        <end position="387"/>
    </location>
</feature>
<evidence type="ECO:0000256" key="4">
    <source>
        <dbReference type="ARBA" id="ARBA00022692"/>
    </source>
</evidence>
<feature type="transmembrane region" description="Helical" evidence="7">
    <location>
        <begin position="245"/>
        <end position="264"/>
    </location>
</feature>
<evidence type="ECO:0000256" key="1">
    <source>
        <dbReference type="ARBA" id="ARBA00004141"/>
    </source>
</evidence>
<evidence type="ECO:0000313" key="8">
    <source>
        <dbReference type="EMBL" id="KAJ8046392.1"/>
    </source>
</evidence>
<feature type="transmembrane region" description="Helical" evidence="7">
    <location>
        <begin position="42"/>
        <end position="66"/>
    </location>
</feature>
<keyword evidence="4 7" id="KW-0812">Transmembrane</keyword>
<comment type="similarity">
    <text evidence="2">Belongs to the CRT-like transporter family.</text>
</comment>
<dbReference type="SUPFAM" id="SSF103481">
    <property type="entry name" value="Multidrug resistance efflux transporter EmrE"/>
    <property type="match status" value="1"/>
</dbReference>
<evidence type="ECO:0000256" key="2">
    <source>
        <dbReference type="ARBA" id="ARBA00006690"/>
    </source>
</evidence>
<feature type="transmembrane region" description="Helical" evidence="7">
    <location>
        <begin position="171"/>
        <end position="193"/>
    </location>
</feature>
<dbReference type="OrthoDB" id="6335830at2759"/>
<sequence length="406" mass="45554">MGSTYKDDHHQPLLDSTSPIPVQESHQVFHLRGDRILRINKLTWNVFLTIITVLTSVLMNVTLPLYSNSMTKDGGSEYPVLLLSSMWFPFFFFGLVFLTKFLSPSMSLRSSVSNRIMILVGFLNAINGVLVVYASSTSRTPAALQAILSTSVIPFTVISRYILLRKGVSKARLVCTGIVLIGLFISLEPTIFNIDGNGGGGGGGEHLSNFEKFIWPVIFMFGFLPVGISNAVLERELKKGETESLLFLAWAQLYNFVFIAALFWTDFIPRFGASSSFHDFWENLTYGLKCQYGADQSCHSAVGASWIFILGYCSANLMIFLLVKYAEGAIYLVVVQAMVTPLGALFWTFFVPTPYFHWDPHFLQLSTFFIMLGILIMVPAVAMYNYFGIKEEKDLKRQLDLQSEDD</sequence>
<dbReference type="PANTHER" id="PTHR31326">
    <property type="entry name" value="PROTEIN CLT2, CHLOROPLASTIC"/>
    <property type="match status" value="1"/>
</dbReference>
<feature type="transmembrane region" description="Helical" evidence="7">
    <location>
        <begin position="303"/>
        <end position="323"/>
    </location>
</feature>